<proteinExistence type="predicted"/>
<evidence type="ECO:0000313" key="3">
    <source>
        <dbReference type="Proteomes" id="UP000678393"/>
    </source>
</evidence>
<protein>
    <recommendedName>
        <fullName evidence="1">Integrase zinc-binding domain-containing protein</fullName>
    </recommendedName>
</protein>
<evidence type="ECO:0000259" key="1">
    <source>
        <dbReference type="Pfam" id="PF17921"/>
    </source>
</evidence>
<dbReference type="Proteomes" id="UP000678393">
    <property type="component" value="Unassembled WGS sequence"/>
</dbReference>
<dbReference type="InterPro" id="IPR036397">
    <property type="entry name" value="RNaseH_sf"/>
</dbReference>
<feature type="domain" description="Integrase zinc-binding" evidence="1">
    <location>
        <begin position="96"/>
        <end position="152"/>
    </location>
</feature>
<dbReference type="SUPFAM" id="SSF53098">
    <property type="entry name" value="Ribonuclease H-like"/>
    <property type="match status" value="1"/>
</dbReference>
<dbReference type="PANTHER" id="PTHR37984">
    <property type="entry name" value="PROTEIN CBG26694"/>
    <property type="match status" value="1"/>
</dbReference>
<comment type="caution">
    <text evidence="2">The sequence shown here is derived from an EMBL/GenBank/DDBJ whole genome shotgun (WGS) entry which is preliminary data.</text>
</comment>
<evidence type="ECO:0000313" key="2">
    <source>
        <dbReference type="EMBL" id="CAG5117258.1"/>
    </source>
</evidence>
<dbReference type="AlphaFoldDB" id="A0A8S3YLT0"/>
<dbReference type="Pfam" id="PF17921">
    <property type="entry name" value="Integrase_H2C2"/>
    <property type="match status" value="1"/>
</dbReference>
<gene>
    <name evidence="2" type="ORF">CUNI_LOCUS2816</name>
</gene>
<accession>A0A8S3YLT0</accession>
<dbReference type="GO" id="GO:0003676">
    <property type="term" value="F:nucleic acid binding"/>
    <property type="evidence" value="ECO:0007669"/>
    <property type="project" value="InterPro"/>
</dbReference>
<sequence length="220" mass="24876">KNAKDEKKLLGVRETTIVLNEREMMNIEKVNNHSNLKVSSSVKLCENDNFQSCKTDLVQLSDPIKKFATWKFIVSKNVLLRIYQKGPKVYKQTVLPQKFRPKALSLAHDSIFSGHMGITKTKKRILSTFYWPGFSKDVKNYVQSCDTCAKTTKKGENPKAPVQIGLIASRPFEQVAIDIVGPLPVTSAKGNRFILTFIDVATKWPECVPLKFITSNDIQE</sequence>
<name>A0A8S3YLT0_9EUPU</name>
<dbReference type="PANTHER" id="PTHR37984:SF15">
    <property type="entry name" value="INTEGRASE CATALYTIC DOMAIN-CONTAINING PROTEIN"/>
    <property type="match status" value="1"/>
</dbReference>
<keyword evidence="3" id="KW-1185">Reference proteome</keyword>
<dbReference type="EMBL" id="CAJHNH020000374">
    <property type="protein sequence ID" value="CAG5117258.1"/>
    <property type="molecule type" value="Genomic_DNA"/>
</dbReference>
<dbReference type="Gene3D" id="3.30.420.10">
    <property type="entry name" value="Ribonuclease H-like superfamily/Ribonuclease H"/>
    <property type="match status" value="1"/>
</dbReference>
<dbReference type="InterPro" id="IPR041588">
    <property type="entry name" value="Integrase_H2C2"/>
</dbReference>
<dbReference type="InterPro" id="IPR050951">
    <property type="entry name" value="Retrovirus_Pol_polyprotein"/>
</dbReference>
<reference evidence="2" key="1">
    <citation type="submission" date="2021-04" db="EMBL/GenBank/DDBJ databases">
        <authorList>
            <consortium name="Molecular Ecology Group"/>
        </authorList>
    </citation>
    <scope>NUCLEOTIDE SEQUENCE</scope>
</reference>
<feature type="non-terminal residue" evidence="2">
    <location>
        <position position="220"/>
    </location>
</feature>
<dbReference type="Gene3D" id="1.10.340.70">
    <property type="match status" value="1"/>
</dbReference>
<organism evidence="2 3">
    <name type="scientific">Candidula unifasciata</name>
    <dbReference type="NCBI Taxonomy" id="100452"/>
    <lineage>
        <taxon>Eukaryota</taxon>
        <taxon>Metazoa</taxon>
        <taxon>Spiralia</taxon>
        <taxon>Lophotrochozoa</taxon>
        <taxon>Mollusca</taxon>
        <taxon>Gastropoda</taxon>
        <taxon>Heterobranchia</taxon>
        <taxon>Euthyneura</taxon>
        <taxon>Panpulmonata</taxon>
        <taxon>Eupulmonata</taxon>
        <taxon>Stylommatophora</taxon>
        <taxon>Helicina</taxon>
        <taxon>Helicoidea</taxon>
        <taxon>Geomitridae</taxon>
        <taxon>Candidula</taxon>
    </lineage>
</organism>
<feature type="non-terminal residue" evidence="2">
    <location>
        <position position="1"/>
    </location>
</feature>
<dbReference type="InterPro" id="IPR012337">
    <property type="entry name" value="RNaseH-like_sf"/>
</dbReference>
<dbReference type="OrthoDB" id="10059697at2759"/>
<dbReference type="FunFam" id="1.10.340.70:FF:000001">
    <property type="entry name" value="Retrovirus-related Pol polyprotein from transposon gypsy-like Protein"/>
    <property type="match status" value="1"/>
</dbReference>